<evidence type="ECO:0000313" key="7">
    <source>
        <dbReference type="Proteomes" id="UP001201273"/>
    </source>
</evidence>
<comment type="caution">
    <text evidence="6">The sequence shown here is derived from an EMBL/GenBank/DDBJ whole genome shotgun (WGS) entry which is preliminary data.</text>
</comment>
<reference evidence="6 7" key="1">
    <citation type="journal article" date="2022" name="Environ. Microbiol. Rep.">
        <title>Eco-phylogenetic analyses reveal divergent evolution of vitamin B12 metabolism in the marine bacterial family 'Psychromonadaceae'.</title>
        <authorList>
            <person name="Jin X."/>
            <person name="Yang Y."/>
            <person name="Cao H."/>
            <person name="Gao B."/>
            <person name="Zhao Z."/>
        </authorList>
    </citation>
    <scope>NUCLEOTIDE SEQUENCE [LARGE SCALE GENOMIC DNA]</scope>
    <source>
        <strain evidence="6 7">MKS20</strain>
    </source>
</reference>
<dbReference type="Pfam" id="PF03942">
    <property type="entry name" value="DTW"/>
    <property type="match status" value="1"/>
</dbReference>
<sequence length="245" mass="27616">MSETHAVQRLYQARMQRVTRPYLARGANVVRCKLCMINAHLCICGHRPSIKSQAAFMLVMYDDEVLKPSNTGRLIADVASDCHAYIWSRTEPEQAMLDTINDPKYQAFVVFPGEYAASERVVSQPEVPLGKIPLFILLDASWSQARKMFKKSPWLAHLPVLSFAPDLVSRYLIRKSVQDHQLATAEVAALVYDSINEPKNGALMNAWFDVFKEHYLTGKMQRQLPEQGALQRLALLQGNNAADIA</sequence>
<dbReference type="InterPro" id="IPR005636">
    <property type="entry name" value="DTW"/>
</dbReference>
<evidence type="ECO:0000256" key="3">
    <source>
        <dbReference type="ARBA" id="ARBA00022691"/>
    </source>
</evidence>
<feature type="domain" description="DTW" evidence="5">
    <location>
        <begin position="28"/>
        <end position="220"/>
    </location>
</feature>
<evidence type="ECO:0000313" key="6">
    <source>
        <dbReference type="EMBL" id="MCE2596309.1"/>
    </source>
</evidence>
<proteinExistence type="predicted"/>
<dbReference type="EMBL" id="JAIMJA010000018">
    <property type="protein sequence ID" value="MCE2596309.1"/>
    <property type="molecule type" value="Genomic_DNA"/>
</dbReference>
<keyword evidence="7" id="KW-1185">Reference proteome</keyword>
<evidence type="ECO:0000256" key="1">
    <source>
        <dbReference type="ARBA" id="ARBA00012386"/>
    </source>
</evidence>
<evidence type="ECO:0000256" key="4">
    <source>
        <dbReference type="ARBA" id="ARBA00022694"/>
    </source>
</evidence>
<dbReference type="SMART" id="SM01144">
    <property type="entry name" value="DTW"/>
    <property type="match status" value="1"/>
</dbReference>
<dbReference type="PANTHER" id="PTHR21392:SF1">
    <property type="entry name" value="TRNA-URIDINE AMINOCARBOXYPROPYLTRANSFERASE"/>
    <property type="match status" value="1"/>
</dbReference>
<accession>A0ABS8WBA9</accession>
<dbReference type="PANTHER" id="PTHR21392">
    <property type="entry name" value="TRNA-URIDINE AMINOCARBOXYPROPYLTRANSFERASE 2"/>
    <property type="match status" value="1"/>
</dbReference>
<gene>
    <name evidence="6" type="ORF">K6Y31_16025</name>
</gene>
<dbReference type="RefSeq" id="WP_233053953.1">
    <property type="nucleotide sequence ID" value="NZ_JAIMJA010000018.1"/>
</dbReference>
<evidence type="ECO:0000256" key="2">
    <source>
        <dbReference type="ARBA" id="ARBA00022679"/>
    </source>
</evidence>
<keyword evidence="3" id="KW-0949">S-adenosyl-L-methionine</keyword>
<dbReference type="InterPro" id="IPR039262">
    <property type="entry name" value="DTWD2/TAPT"/>
</dbReference>
<dbReference type="Proteomes" id="UP001201273">
    <property type="component" value="Unassembled WGS sequence"/>
</dbReference>
<evidence type="ECO:0000259" key="5">
    <source>
        <dbReference type="SMART" id="SM01144"/>
    </source>
</evidence>
<protein>
    <recommendedName>
        <fullName evidence="1">tRNA-uridine aminocarboxypropyltransferase</fullName>
        <ecNumber evidence="1">2.5.1.25</ecNumber>
    </recommendedName>
</protein>
<organism evidence="6 7">
    <name type="scientific">Motilimonas cestriensis</name>
    <dbReference type="NCBI Taxonomy" id="2742685"/>
    <lineage>
        <taxon>Bacteria</taxon>
        <taxon>Pseudomonadati</taxon>
        <taxon>Pseudomonadota</taxon>
        <taxon>Gammaproteobacteria</taxon>
        <taxon>Alteromonadales</taxon>
        <taxon>Alteromonadales genera incertae sedis</taxon>
        <taxon>Motilimonas</taxon>
    </lineage>
</organism>
<dbReference type="EC" id="2.5.1.25" evidence="1"/>
<keyword evidence="4" id="KW-0819">tRNA processing</keyword>
<name>A0ABS8WBA9_9GAMM</name>
<keyword evidence="2" id="KW-0808">Transferase</keyword>